<name>A0AAW2YXU2_9EUKA</name>
<reference evidence="1 2" key="1">
    <citation type="submission" date="2024-03" db="EMBL/GenBank/DDBJ databases">
        <title>The Acrasis kona genome and developmental transcriptomes reveal deep origins of eukaryotic multicellular pathways.</title>
        <authorList>
            <person name="Sheikh S."/>
            <person name="Fu C.-J."/>
            <person name="Brown M.W."/>
            <person name="Baldauf S.L."/>
        </authorList>
    </citation>
    <scope>NUCLEOTIDE SEQUENCE [LARGE SCALE GENOMIC DNA]</scope>
    <source>
        <strain evidence="1 2">ATCC MYA-3509</strain>
    </source>
</reference>
<organism evidence="1 2">
    <name type="scientific">Acrasis kona</name>
    <dbReference type="NCBI Taxonomy" id="1008807"/>
    <lineage>
        <taxon>Eukaryota</taxon>
        <taxon>Discoba</taxon>
        <taxon>Heterolobosea</taxon>
        <taxon>Tetramitia</taxon>
        <taxon>Eutetramitia</taxon>
        <taxon>Acrasidae</taxon>
        <taxon>Acrasis</taxon>
    </lineage>
</organism>
<evidence type="ECO:0000313" key="1">
    <source>
        <dbReference type="EMBL" id="KAL0482268.1"/>
    </source>
</evidence>
<sequence length="78" mass="9055">MNTYFYDMSIDEDVENNYQEDRIPDILNPYLDLPSQTSTESSDLDVSSYNTYVVTRKTRVSKKSCSLKKKPTLFISTN</sequence>
<keyword evidence="2" id="KW-1185">Reference proteome</keyword>
<protein>
    <submittedName>
        <fullName evidence="1">Developmentally-regulated protein</fullName>
    </submittedName>
</protein>
<proteinExistence type="predicted"/>
<accession>A0AAW2YXU2</accession>
<dbReference type="Proteomes" id="UP001431209">
    <property type="component" value="Unassembled WGS sequence"/>
</dbReference>
<comment type="caution">
    <text evidence="1">The sequence shown here is derived from an EMBL/GenBank/DDBJ whole genome shotgun (WGS) entry which is preliminary data.</text>
</comment>
<gene>
    <name evidence="1" type="ORF">AKO1_011122</name>
</gene>
<evidence type="ECO:0000313" key="2">
    <source>
        <dbReference type="Proteomes" id="UP001431209"/>
    </source>
</evidence>
<dbReference type="EMBL" id="JAOPGA020000836">
    <property type="protein sequence ID" value="KAL0482268.1"/>
    <property type="molecule type" value="Genomic_DNA"/>
</dbReference>
<dbReference type="AlphaFoldDB" id="A0AAW2YXU2"/>